<dbReference type="PANTHER" id="PTHR43775">
    <property type="entry name" value="FATTY ACID SYNTHASE"/>
    <property type="match status" value="1"/>
</dbReference>
<evidence type="ECO:0000313" key="8">
    <source>
        <dbReference type="EMBL" id="JAC74685.1"/>
    </source>
</evidence>
<dbReference type="GO" id="GO:0004312">
    <property type="term" value="F:fatty acid synthase activity"/>
    <property type="evidence" value="ECO:0007669"/>
    <property type="project" value="TreeGrafter"/>
</dbReference>
<keyword evidence="2" id="KW-0597">Phosphoprotein</keyword>
<dbReference type="Pfam" id="PF08659">
    <property type="entry name" value="KR"/>
    <property type="match status" value="1"/>
</dbReference>
<dbReference type="InterPro" id="IPR057326">
    <property type="entry name" value="KR_dom"/>
</dbReference>
<dbReference type="InterPro" id="IPR014030">
    <property type="entry name" value="Ketoacyl_synth_N"/>
</dbReference>
<dbReference type="PROSITE" id="PS52004">
    <property type="entry name" value="KS3_2"/>
    <property type="match status" value="1"/>
</dbReference>
<dbReference type="PROSITE" id="PS00606">
    <property type="entry name" value="KS3_1"/>
    <property type="match status" value="1"/>
</dbReference>
<dbReference type="Pfam" id="PF21089">
    <property type="entry name" value="PKS_DH_N"/>
    <property type="match status" value="1"/>
</dbReference>
<dbReference type="Gene3D" id="3.10.129.120">
    <property type="match status" value="1"/>
</dbReference>
<dbReference type="Gene3D" id="3.10.129.10">
    <property type="entry name" value="Hotdog Thioesterase"/>
    <property type="match status" value="1"/>
</dbReference>
<evidence type="ECO:0000313" key="6">
    <source>
        <dbReference type="EMBL" id="JAC71433.1"/>
    </source>
</evidence>
<dbReference type="SUPFAM" id="SSF51735">
    <property type="entry name" value="NAD(P)-binding Rossmann-fold domains"/>
    <property type="match status" value="1"/>
</dbReference>
<feature type="domain" description="Carrier" evidence="4">
    <location>
        <begin position="306"/>
        <end position="381"/>
    </location>
</feature>
<organism evidence="8">
    <name type="scientific">Tetraselmis sp. GSL018</name>
    <dbReference type="NCBI Taxonomy" id="582737"/>
    <lineage>
        <taxon>Eukaryota</taxon>
        <taxon>Viridiplantae</taxon>
        <taxon>Chlorophyta</taxon>
        <taxon>core chlorophytes</taxon>
        <taxon>Chlorodendrophyceae</taxon>
        <taxon>Chlorodendrales</taxon>
        <taxon>Chlorodendraceae</taxon>
        <taxon>Tetraselmis</taxon>
    </lineage>
</organism>
<dbReference type="SMART" id="SM00822">
    <property type="entry name" value="PKS_KR"/>
    <property type="match status" value="1"/>
</dbReference>
<sequence length="1299" mass="135581">RADLIHHSRQFALLSPVCPLHPQTRPNAAVNPRGTILVVGGTGALGRLAVRWIEHSTSAQVLLLARGPHQVPAGLASGGSMVEAQKADVSARGDAPLQAELGPLTGLLHLGGRIQDGAIARQDAPGLRATMSPKGSGTVNLHDLVAREAVAMAVLFSSASALLGNPGQLNYAAANGAADGLAAEWSQMGMPLMSLQWGPWRGGGMAARSSSVARRMSEVGVGMMDPTDGLRCLSRAASGHRFLRDATASFAPILIDANVFRQSSAGKKLALRLIVGTPLGDDALKLHDEDCEQQPETAASGGHAQLARALDIRKVVQEALHNVIGSSVSDNDLLVSAGVDSLGAVELRSALERSLGVELPPSVAFDHPTVTELVRYIEGRLQAHPARTAAPARPRLSGMEPAPTIETVVQCVHARVPGTVASISFSREPQLQSSLVPVSRWDCELNSAIFFTGRHAVLLNEDVSLFDGGAFGVSRTEAAFMDPQQRFLLDRDTSPFQATGSVASVASGRLSFTFGFKGPSVSIDTACSASLVAVHLGSGALHRGQCTSAVAAGANLILSPGKYFALTSASMLSLSGQCRPLDASADGYARGEAVVVVLLQAASPRGPSGLAAIRGSAVNQDGRSGSLTSPHGPSQQEVVSLACADAGTAPGLLGAVQMHGTGTQLGDPIETGSISGVLGTSHSPGGRSMAVLQACKSYLGHGEASAGISGLLHNAYAHCEGRLLGIRHLRRVNSHVAEILERSVRNSFDLQPCLEARGSAGLPPFGVSSFAYQGTNAHAVTAALENAAPAVLGTQHCWRRGRFWAGESLQHFLLQPHGALFSSGRLVFQARPFNRAGSFLLEHRVWGQSLMPASCHMEMAASACAAVLSSLHDRSQPTRLALSDCVMPRPMLLQADGASGAELSLADGRTQISLRVDGSERVATCFSGGTVRCRSLGPRPTTSRVPEFPGLLDMPRRALAALAGTTIGFINAKEEEQRPSHVSLKGAATMHPAVLDACLQAGHQAVADVAQARTLVPVGFGALSLAGQSPSSGVHASAARDAAASGANYNFAGSRGARLGILCEMQAREIKGISRAPDVRVSSLTGMQTLRLGVEWSCSSPVGKMQRHADPEWLYAKPSSNKLGPCLSLEALLQATSYPLTGQLAVCGDDSLALGIGGARAAPCPPRIRDCHSSLWGLIQTAALEHRGSLAFEARAQDSSKGSVVISRRKANVVAPKARAMLMGVEHRSVLRAIRGPGHVDPANEDLKKVCRPTRQQTTWTAPSVILDWVPNHADCLTVPPSAPLPFCRLELPASLGAQ</sequence>
<evidence type="ECO:0000256" key="1">
    <source>
        <dbReference type="ARBA" id="ARBA00022450"/>
    </source>
</evidence>
<dbReference type="InterPro" id="IPR006162">
    <property type="entry name" value="Ppantetheine_attach_site"/>
</dbReference>
<evidence type="ECO:0000313" key="7">
    <source>
        <dbReference type="EMBL" id="JAC74054.1"/>
    </source>
</evidence>
<proteinExistence type="predicted"/>
<dbReference type="GO" id="GO:0004315">
    <property type="term" value="F:3-oxoacyl-[acyl-carrier-protein] synthase activity"/>
    <property type="evidence" value="ECO:0007669"/>
    <property type="project" value="InterPro"/>
</dbReference>
<dbReference type="EMBL" id="GBEZ01011064">
    <property type="protein sequence ID" value="JAC74685.1"/>
    <property type="molecule type" value="Transcribed_RNA"/>
</dbReference>
<dbReference type="InterPro" id="IPR018201">
    <property type="entry name" value="Ketoacyl_synth_AS"/>
</dbReference>
<dbReference type="InterPro" id="IPR036291">
    <property type="entry name" value="NAD(P)-bd_dom_sf"/>
</dbReference>
<dbReference type="PROSITE" id="PS00012">
    <property type="entry name" value="PHOSPHOPANTETHEINE"/>
    <property type="match status" value="1"/>
</dbReference>
<evidence type="ECO:0000259" key="5">
    <source>
        <dbReference type="PROSITE" id="PS52004"/>
    </source>
</evidence>
<dbReference type="Pfam" id="PF00550">
    <property type="entry name" value="PP-binding"/>
    <property type="match status" value="1"/>
</dbReference>
<evidence type="ECO:0000259" key="4">
    <source>
        <dbReference type="PROSITE" id="PS50075"/>
    </source>
</evidence>
<dbReference type="SUPFAM" id="SSF47336">
    <property type="entry name" value="ACP-like"/>
    <property type="match status" value="1"/>
</dbReference>
<keyword evidence="3" id="KW-0808">Transferase</keyword>
<dbReference type="InterPro" id="IPR014031">
    <property type="entry name" value="Ketoacyl_synth_C"/>
</dbReference>
<dbReference type="EMBL" id="GBEZ01011758">
    <property type="protein sequence ID" value="JAC74054.1"/>
    <property type="molecule type" value="Transcribed_RNA"/>
</dbReference>
<dbReference type="Gene3D" id="1.10.1200.10">
    <property type="entry name" value="ACP-like"/>
    <property type="match status" value="1"/>
</dbReference>
<dbReference type="SMART" id="SM00823">
    <property type="entry name" value="PKS_PP"/>
    <property type="match status" value="1"/>
</dbReference>
<dbReference type="Gene3D" id="3.40.47.10">
    <property type="match status" value="2"/>
</dbReference>
<evidence type="ECO:0000256" key="3">
    <source>
        <dbReference type="ARBA" id="ARBA00022679"/>
    </source>
</evidence>
<dbReference type="InterPro" id="IPR049551">
    <property type="entry name" value="PKS_DH_C"/>
</dbReference>
<dbReference type="GO" id="GO:0031177">
    <property type="term" value="F:phosphopantetheine binding"/>
    <property type="evidence" value="ECO:0007669"/>
    <property type="project" value="InterPro"/>
</dbReference>
<dbReference type="InterPro" id="IPR020841">
    <property type="entry name" value="PKS_Beta-ketoAc_synthase_dom"/>
</dbReference>
<dbReference type="Pfam" id="PF02801">
    <property type="entry name" value="Ketoacyl-synt_C"/>
    <property type="match status" value="1"/>
</dbReference>
<dbReference type="SMART" id="SM00826">
    <property type="entry name" value="PKS_DH"/>
    <property type="match status" value="1"/>
</dbReference>
<accession>A0A061RVI1</accession>
<dbReference type="InterPro" id="IPR036736">
    <property type="entry name" value="ACP-like_sf"/>
</dbReference>
<dbReference type="Gene3D" id="3.40.50.720">
    <property type="entry name" value="NAD(P)-binding Rossmann-like Domain"/>
    <property type="match status" value="1"/>
</dbReference>
<feature type="non-terminal residue" evidence="8">
    <location>
        <position position="1"/>
    </location>
</feature>
<keyword evidence="1" id="KW-0596">Phosphopantetheine</keyword>
<name>A0A061RVI1_9CHLO</name>
<dbReference type="InterPro" id="IPR009081">
    <property type="entry name" value="PP-bd_ACP"/>
</dbReference>
<dbReference type="InterPro" id="IPR016039">
    <property type="entry name" value="Thiolase-like"/>
</dbReference>
<reference evidence="8" key="1">
    <citation type="submission" date="2014-05" db="EMBL/GenBank/DDBJ databases">
        <title>The transcriptome of the halophilic microalga Tetraselmis sp. GSL018 isolated from the Great Salt Lake, Utah.</title>
        <authorList>
            <person name="Jinkerson R.E."/>
            <person name="D'Adamo S."/>
            <person name="Posewitz M.C."/>
        </authorList>
    </citation>
    <scope>NUCLEOTIDE SEQUENCE</scope>
    <source>
        <strain evidence="8">GSL018</strain>
    </source>
</reference>
<dbReference type="InterPro" id="IPR020807">
    <property type="entry name" value="PKS_DH"/>
</dbReference>
<gene>
    <name evidence="6" type="ORF">TSPGSL018_1922</name>
    <name evidence="8" type="ORF">TSPGSL018_25272</name>
    <name evidence="7" type="ORF">TSPGSL018_27032</name>
</gene>
<dbReference type="CDD" id="cd00833">
    <property type="entry name" value="PKS"/>
    <property type="match status" value="1"/>
</dbReference>
<dbReference type="PROSITE" id="PS50075">
    <property type="entry name" value="CARRIER"/>
    <property type="match status" value="1"/>
</dbReference>
<evidence type="ECO:0000256" key="2">
    <source>
        <dbReference type="ARBA" id="ARBA00022553"/>
    </source>
</evidence>
<protein>
    <submittedName>
        <fullName evidence="8">Beta-ketoacyl synthase</fullName>
    </submittedName>
</protein>
<dbReference type="Pfam" id="PF14765">
    <property type="entry name" value="PS-DH"/>
    <property type="match status" value="1"/>
</dbReference>
<dbReference type="SMART" id="SM00825">
    <property type="entry name" value="PKS_KS"/>
    <property type="match status" value="1"/>
</dbReference>
<dbReference type="SUPFAM" id="SSF53901">
    <property type="entry name" value="Thiolase-like"/>
    <property type="match status" value="1"/>
</dbReference>
<dbReference type="InterPro" id="IPR013968">
    <property type="entry name" value="PKS_KR"/>
</dbReference>
<dbReference type="GO" id="GO:0044550">
    <property type="term" value="P:secondary metabolite biosynthetic process"/>
    <property type="evidence" value="ECO:0007669"/>
    <property type="project" value="UniProtKB-ARBA"/>
</dbReference>
<dbReference type="EMBL" id="GBEZ01014656">
    <property type="protein sequence ID" value="JAC71433.1"/>
    <property type="molecule type" value="Transcribed_RNA"/>
</dbReference>
<dbReference type="GO" id="GO:0006633">
    <property type="term" value="P:fatty acid biosynthetic process"/>
    <property type="evidence" value="ECO:0007669"/>
    <property type="project" value="InterPro"/>
</dbReference>
<dbReference type="InterPro" id="IPR049552">
    <property type="entry name" value="PKS_DH_N"/>
</dbReference>
<dbReference type="InterPro" id="IPR020806">
    <property type="entry name" value="PKS_PP-bd"/>
</dbReference>
<dbReference type="PANTHER" id="PTHR43775:SF37">
    <property type="entry name" value="SI:DKEY-61P9.11"/>
    <property type="match status" value="1"/>
</dbReference>
<dbReference type="Pfam" id="PF00109">
    <property type="entry name" value="ketoacyl-synt"/>
    <property type="match status" value="1"/>
</dbReference>
<feature type="domain" description="Ketosynthase family 3 (KS3)" evidence="5">
    <location>
        <begin position="401"/>
        <end position="783"/>
    </location>
</feature>
<dbReference type="InterPro" id="IPR050091">
    <property type="entry name" value="PKS_NRPS_Biosynth_Enz"/>
</dbReference>